<reference evidence="1 2" key="1">
    <citation type="submission" date="2022-08" db="EMBL/GenBank/DDBJ databases">
        <title>Myroides zhujiangensis sp. nov., a novel bacterium isolated from sediment in the Pearl River Estuary.</title>
        <authorList>
            <person name="Cui L."/>
        </authorList>
    </citation>
    <scope>NUCLEOTIDE SEQUENCE [LARGE SCALE GENOMIC DNA]</scope>
    <source>
        <strain evidence="1 2">SCSIO 72103</strain>
    </source>
</reference>
<organism evidence="1 2">
    <name type="scientific">Paenimyroides aestuarii</name>
    <dbReference type="NCBI Taxonomy" id="2968490"/>
    <lineage>
        <taxon>Bacteria</taxon>
        <taxon>Pseudomonadati</taxon>
        <taxon>Bacteroidota</taxon>
        <taxon>Flavobacteriia</taxon>
        <taxon>Flavobacteriales</taxon>
        <taxon>Flavobacteriaceae</taxon>
        <taxon>Paenimyroides</taxon>
    </lineage>
</organism>
<gene>
    <name evidence="1" type="ORF">NPX36_00290</name>
</gene>
<keyword evidence="2" id="KW-1185">Reference proteome</keyword>
<dbReference type="RefSeq" id="WP_257499458.1">
    <property type="nucleotide sequence ID" value="NZ_CP102382.1"/>
</dbReference>
<protein>
    <submittedName>
        <fullName evidence="1">Uncharacterized protein</fullName>
    </submittedName>
</protein>
<name>A0ABY5NSI1_9FLAO</name>
<accession>A0ABY5NSI1</accession>
<evidence type="ECO:0000313" key="1">
    <source>
        <dbReference type="EMBL" id="UUV21533.1"/>
    </source>
</evidence>
<evidence type="ECO:0000313" key="2">
    <source>
        <dbReference type="Proteomes" id="UP001317001"/>
    </source>
</evidence>
<sequence length="122" mass="14368">MKKIIVLFAFFMLIKPIIPVVEYVVFYDYIKNELCVNKENKALQCNGKCHLKKELAKAATTEEKSSSHSFSVENILVFCEELLFLQWNHFFSDDLFQNYFDRSNLYQSTFYQFLLKPPASVS</sequence>
<dbReference type="EMBL" id="CP102382">
    <property type="protein sequence ID" value="UUV21533.1"/>
    <property type="molecule type" value="Genomic_DNA"/>
</dbReference>
<dbReference type="Proteomes" id="UP001317001">
    <property type="component" value="Chromosome"/>
</dbReference>
<proteinExistence type="predicted"/>